<name>A0ABX2T5D8_9PROT</name>
<keyword evidence="2" id="KW-1185">Reference proteome</keyword>
<evidence type="ECO:0000313" key="2">
    <source>
        <dbReference type="Proteomes" id="UP000584642"/>
    </source>
</evidence>
<proteinExistence type="predicted"/>
<reference evidence="1 2" key="1">
    <citation type="submission" date="2020-05" db="EMBL/GenBank/DDBJ databases">
        <title>Azospirillum oleiclasticum sp. nov, a nitrogen-fixing and heavy crude oil-emulsifying bacterium isolated from the crude oil of Yumen Oilfield.</title>
        <authorList>
            <person name="Wu D."/>
            <person name="Cai M."/>
            <person name="Zhang X."/>
        </authorList>
    </citation>
    <scope>NUCLEOTIDE SEQUENCE [LARGE SCALE GENOMIC DNA]</scope>
    <source>
        <strain evidence="1 2">ROY-1-1-2</strain>
    </source>
</reference>
<sequence length="75" mass="8430">MKTNLTVDIGLDVADQREAERFEEALAGWLNGQKGVTDMRVLHNSDLNSAAWRQSRARVFGSERPSPFSRPGETR</sequence>
<comment type="caution">
    <text evidence="1">The sequence shown here is derived from an EMBL/GenBank/DDBJ whole genome shotgun (WGS) entry which is preliminary data.</text>
</comment>
<dbReference type="RefSeq" id="WP_180281235.1">
    <property type="nucleotide sequence ID" value="NZ_JABFDB010000002.1"/>
</dbReference>
<protein>
    <submittedName>
        <fullName evidence="1">Uncharacterized protein</fullName>
    </submittedName>
</protein>
<dbReference type="Proteomes" id="UP000584642">
    <property type="component" value="Unassembled WGS sequence"/>
</dbReference>
<gene>
    <name evidence="1" type="ORF">HND93_07220</name>
</gene>
<accession>A0ABX2T5D8</accession>
<evidence type="ECO:0000313" key="1">
    <source>
        <dbReference type="EMBL" id="NYZ19496.1"/>
    </source>
</evidence>
<dbReference type="EMBL" id="JABFDB010000002">
    <property type="protein sequence ID" value="NYZ19496.1"/>
    <property type="molecule type" value="Genomic_DNA"/>
</dbReference>
<organism evidence="1 2">
    <name type="scientific">Azospirillum oleiclasticum</name>
    <dbReference type="NCBI Taxonomy" id="2735135"/>
    <lineage>
        <taxon>Bacteria</taxon>
        <taxon>Pseudomonadati</taxon>
        <taxon>Pseudomonadota</taxon>
        <taxon>Alphaproteobacteria</taxon>
        <taxon>Rhodospirillales</taxon>
        <taxon>Azospirillaceae</taxon>
        <taxon>Azospirillum</taxon>
    </lineage>
</organism>